<gene>
    <name evidence="1" type="ORF">ABID21_000536</name>
</gene>
<organism evidence="1 2">
    <name type="scientific">Pseudorhizobium tarimense</name>
    <dbReference type="NCBI Taxonomy" id="1079109"/>
    <lineage>
        <taxon>Bacteria</taxon>
        <taxon>Pseudomonadati</taxon>
        <taxon>Pseudomonadota</taxon>
        <taxon>Alphaproteobacteria</taxon>
        <taxon>Hyphomicrobiales</taxon>
        <taxon>Rhizobiaceae</taxon>
        <taxon>Rhizobium/Agrobacterium group</taxon>
        <taxon>Pseudorhizobium</taxon>
    </lineage>
</organism>
<evidence type="ECO:0000313" key="1">
    <source>
        <dbReference type="EMBL" id="MET3584441.1"/>
    </source>
</evidence>
<sequence>MHGFEPRNALADILAVEAVDYAGRGASPVEQDLKADNRRIRIR</sequence>
<comment type="caution">
    <text evidence="1">The sequence shown here is derived from an EMBL/GenBank/DDBJ whole genome shotgun (WGS) entry which is preliminary data.</text>
</comment>
<keyword evidence="2" id="KW-1185">Reference proteome</keyword>
<name>A0ABV2H1P0_9HYPH</name>
<evidence type="ECO:0000313" key="2">
    <source>
        <dbReference type="Proteomes" id="UP001549031"/>
    </source>
</evidence>
<dbReference type="Proteomes" id="UP001549031">
    <property type="component" value="Unassembled WGS sequence"/>
</dbReference>
<protein>
    <recommendedName>
        <fullName evidence="3">Transposase</fullName>
    </recommendedName>
</protein>
<dbReference type="EMBL" id="JBEPLJ010000002">
    <property type="protein sequence ID" value="MET3584441.1"/>
    <property type="molecule type" value="Genomic_DNA"/>
</dbReference>
<reference evidence="1 2" key="1">
    <citation type="submission" date="2024-06" db="EMBL/GenBank/DDBJ databases">
        <title>Genomic Encyclopedia of Type Strains, Phase IV (KMG-IV): sequencing the most valuable type-strain genomes for metagenomic binning, comparative biology and taxonomic classification.</title>
        <authorList>
            <person name="Goeker M."/>
        </authorList>
    </citation>
    <scope>NUCLEOTIDE SEQUENCE [LARGE SCALE GENOMIC DNA]</scope>
    <source>
        <strain evidence="1 2">DSM 105042</strain>
    </source>
</reference>
<proteinExistence type="predicted"/>
<evidence type="ECO:0008006" key="3">
    <source>
        <dbReference type="Google" id="ProtNLM"/>
    </source>
</evidence>
<accession>A0ABV2H1P0</accession>